<sequence length="134" mass="14619">MGLEKINKYDENVIAAVGTFGGGIASSGSVCGTLLGAVAAVSSLHSRGSLDEKENPRMWGVSNKLIKQFDTLTEPYGGRNCRDIARINWSDRDAVKNYYGNPESTRKDCVQLVGDLAFFLGTLLEKEMARLEEI</sequence>
<evidence type="ECO:0000313" key="1">
    <source>
        <dbReference type="EMBL" id="AGF77217.1"/>
    </source>
</evidence>
<dbReference type="EMBL" id="CP003985">
    <property type="protein sequence ID" value="AGF77217.1"/>
    <property type="molecule type" value="Genomic_DNA"/>
</dbReference>
<proteinExistence type="predicted"/>
<gene>
    <name evidence="1" type="ordered locus">UWK_00636</name>
</gene>
<protein>
    <submittedName>
        <fullName evidence="1">Putative redox-active protein</fullName>
    </submittedName>
</protein>
<dbReference type="KEGG" id="dsf:UWK_00636"/>
<accession>M1P691</accession>
<dbReference type="InterPro" id="IPR010181">
    <property type="entry name" value="CGCAxxGCC_motif"/>
</dbReference>
<evidence type="ECO:0000313" key="2">
    <source>
        <dbReference type="Proteomes" id="UP000011721"/>
    </source>
</evidence>
<dbReference type="Pfam" id="PF09719">
    <property type="entry name" value="C_GCAxxG_C_C"/>
    <property type="match status" value="1"/>
</dbReference>
<name>M1P691_DESSD</name>
<organism evidence="1 2">
    <name type="scientific">Desulfocapsa sulfexigens (strain DSM 10523 / SB164P1)</name>
    <dbReference type="NCBI Taxonomy" id="1167006"/>
    <lineage>
        <taxon>Bacteria</taxon>
        <taxon>Pseudomonadati</taxon>
        <taxon>Thermodesulfobacteriota</taxon>
        <taxon>Desulfobulbia</taxon>
        <taxon>Desulfobulbales</taxon>
        <taxon>Desulfocapsaceae</taxon>
        <taxon>Desulfocapsa</taxon>
    </lineage>
</organism>
<dbReference type="Proteomes" id="UP000011721">
    <property type="component" value="Chromosome"/>
</dbReference>
<keyword evidence="2" id="KW-1185">Reference proteome</keyword>
<dbReference type="STRING" id="1167006.UWK_00636"/>
<reference evidence="2" key="1">
    <citation type="journal article" date="2013" name="Stand. Genomic Sci.">
        <title>Complete genome sequence of Desulfocapsa sulfexigens, a marine deltaproteobacterium specialized in disproportionating inorganic sulfur compounds.</title>
        <authorList>
            <person name="Finster K.W."/>
            <person name="Kjeldsen K.U."/>
            <person name="Kube M."/>
            <person name="Reinhardt R."/>
            <person name="Mussmann M."/>
            <person name="Amann R."/>
            <person name="Schreiber L."/>
        </authorList>
    </citation>
    <scope>NUCLEOTIDE SEQUENCE [LARGE SCALE GENOMIC DNA]</scope>
    <source>
        <strain evidence="2">DSM 10523 / SB164P1</strain>
    </source>
</reference>
<dbReference type="HOGENOM" id="CLU_134933_0_0_7"/>
<dbReference type="AlphaFoldDB" id="M1P691"/>